<feature type="chain" id="PRO_5041437385" description="SCP domain-containing protein" evidence="6">
    <location>
        <begin position="24"/>
        <end position="168"/>
    </location>
</feature>
<accession>A0AA36E8E1</accession>
<evidence type="ECO:0000256" key="6">
    <source>
        <dbReference type="SAM" id="SignalP"/>
    </source>
</evidence>
<reference evidence="8" key="1">
    <citation type="submission" date="2023-04" db="EMBL/GenBank/DDBJ databases">
        <authorList>
            <person name="Vijverberg K."/>
            <person name="Xiong W."/>
            <person name="Schranz E."/>
        </authorList>
    </citation>
    <scope>NUCLEOTIDE SEQUENCE</scope>
</reference>
<dbReference type="CDD" id="cd05381">
    <property type="entry name" value="CAP_PR-1"/>
    <property type="match status" value="1"/>
</dbReference>
<keyword evidence="9" id="KW-1185">Reference proteome</keyword>
<comment type="similarity">
    <text evidence="1">Belongs to the CRISP family.</text>
</comment>
<dbReference type="SUPFAM" id="SSF55797">
    <property type="entry name" value="PR-1-like"/>
    <property type="match status" value="1"/>
</dbReference>
<name>A0AA36E8E1_LACSI</name>
<dbReference type="InterPro" id="IPR001283">
    <property type="entry name" value="CRISP-related"/>
</dbReference>
<dbReference type="Gene3D" id="3.40.33.10">
    <property type="entry name" value="CAP"/>
    <property type="match status" value="1"/>
</dbReference>
<dbReference type="Proteomes" id="UP001177003">
    <property type="component" value="Chromosome 5"/>
</dbReference>
<sequence length="168" mass="19207">MGYPHYMSLVYVVFVSFLHFSHSHNAPQDYVKAHNDVRKVVGMGPMQWDANVAKFAESYANKRKDCALIHSHNPKYGENIAWGTGEFTGLDAVKLWADEKRDYNYHSNTCKPFKMCGHYTQMVWKNSIRIGCARAKCLNGAWFVTCNYDPPGREINIIRGCSSVMCEL</sequence>
<dbReference type="GO" id="GO:0098542">
    <property type="term" value="P:defense response to other organism"/>
    <property type="evidence" value="ECO:0007669"/>
    <property type="project" value="UniProtKB-ARBA"/>
</dbReference>
<feature type="signal peptide" evidence="6">
    <location>
        <begin position="1"/>
        <end position="23"/>
    </location>
</feature>
<dbReference type="GO" id="GO:0005576">
    <property type="term" value="C:extracellular region"/>
    <property type="evidence" value="ECO:0007669"/>
    <property type="project" value="InterPro"/>
</dbReference>
<evidence type="ECO:0000259" key="7">
    <source>
        <dbReference type="SMART" id="SM00198"/>
    </source>
</evidence>
<dbReference type="FunFam" id="3.40.33.10:FF:000006">
    <property type="entry name" value="Putative pathogenesis-related protein 1"/>
    <property type="match status" value="1"/>
</dbReference>
<keyword evidence="2 6" id="KW-0732">Signal</keyword>
<evidence type="ECO:0000313" key="9">
    <source>
        <dbReference type="Proteomes" id="UP001177003"/>
    </source>
</evidence>
<dbReference type="EMBL" id="OX465081">
    <property type="protein sequence ID" value="CAI9286976.1"/>
    <property type="molecule type" value="Genomic_DNA"/>
</dbReference>
<dbReference type="Pfam" id="PF00188">
    <property type="entry name" value="CAP"/>
    <property type="match status" value="1"/>
</dbReference>
<evidence type="ECO:0000256" key="5">
    <source>
        <dbReference type="ARBA" id="ARBA00023265"/>
    </source>
</evidence>
<keyword evidence="3" id="KW-0611">Plant defense</keyword>
<dbReference type="InterPro" id="IPR014044">
    <property type="entry name" value="CAP_dom"/>
</dbReference>
<evidence type="ECO:0000256" key="4">
    <source>
        <dbReference type="ARBA" id="ARBA00023157"/>
    </source>
</evidence>
<evidence type="ECO:0000256" key="1">
    <source>
        <dbReference type="ARBA" id="ARBA00009923"/>
    </source>
</evidence>
<keyword evidence="5" id="KW-0568">Pathogenesis-related protein</keyword>
<feature type="domain" description="SCP" evidence="7">
    <location>
        <begin position="25"/>
        <end position="156"/>
    </location>
</feature>
<gene>
    <name evidence="8" type="ORF">LSALG_LOCUS26369</name>
</gene>
<dbReference type="PANTHER" id="PTHR10334">
    <property type="entry name" value="CYSTEINE-RICH SECRETORY PROTEIN-RELATED"/>
    <property type="match status" value="1"/>
</dbReference>
<dbReference type="InterPro" id="IPR035940">
    <property type="entry name" value="CAP_sf"/>
</dbReference>
<dbReference type="AlphaFoldDB" id="A0AA36E8E1"/>
<dbReference type="InterPro" id="IPR018244">
    <property type="entry name" value="Allrgn_V5/Tpx1_CS"/>
</dbReference>
<organism evidence="8 9">
    <name type="scientific">Lactuca saligna</name>
    <name type="common">Willowleaf lettuce</name>
    <dbReference type="NCBI Taxonomy" id="75948"/>
    <lineage>
        <taxon>Eukaryota</taxon>
        <taxon>Viridiplantae</taxon>
        <taxon>Streptophyta</taxon>
        <taxon>Embryophyta</taxon>
        <taxon>Tracheophyta</taxon>
        <taxon>Spermatophyta</taxon>
        <taxon>Magnoliopsida</taxon>
        <taxon>eudicotyledons</taxon>
        <taxon>Gunneridae</taxon>
        <taxon>Pentapetalae</taxon>
        <taxon>asterids</taxon>
        <taxon>campanulids</taxon>
        <taxon>Asterales</taxon>
        <taxon>Asteraceae</taxon>
        <taxon>Cichorioideae</taxon>
        <taxon>Cichorieae</taxon>
        <taxon>Lactucinae</taxon>
        <taxon>Lactuca</taxon>
    </lineage>
</organism>
<evidence type="ECO:0000313" key="8">
    <source>
        <dbReference type="EMBL" id="CAI9286976.1"/>
    </source>
</evidence>
<proteinExistence type="inferred from homology"/>
<evidence type="ECO:0000256" key="2">
    <source>
        <dbReference type="ARBA" id="ARBA00022729"/>
    </source>
</evidence>
<dbReference type="SMART" id="SM00198">
    <property type="entry name" value="SCP"/>
    <property type="match status" value="1"/>
</dbReference>
<dbReference type="PROSITE" id="PS01009">
    <property type="entry name" value="CRISP_1"/>
    <property type="match status" value="1"/>
</dbReference>
<keyword evidence="4" id="KW-1015">Disulfide bond</keyword>
<protein>
    <recommendedName>
        <fullName evidence="7">SCP domain-containing protein</fullName>
    </recommendedName>
</protein>
<dbReference type="PRINTS" id="PR00837">
    <property type="entry name" value="V5TPXLIKE"/>
</dbReference>
<evidence type="ECO:0000256" key="3">
    <source>
        <dbReference type="ARBA" id="ARBA00022821"/>
    </source>
</evidence>